<dbReference type="EMBL" id="JAUSVU010000003">
    <property type="protein sequence ID" value="MDQ0532598.1"/>
    <property type="molecule type" value="Genomic_DNA"/>
</dbReference>
<dbReference type="RefSeq" id="WP_246512824.1">
    <property type="nucleotide sequence ID" value="NZ_JAGINO010000003.1"/>
</dbReference>
<keyword evidence="1" id="KW-0812">Transmembrane</keyword>
<evidence type="ECO:0008006" key="4">
    <source>
        <dbReference type="Google" id="ProtNLM"/>
    </source>
</evidence>
<accession>A0ABU0MGN1</accession>
<dbReference type="PANTHER" id="PTHR32309:SF31">
    <property type="entry name" value="CAPSULAR EXOPOLYSACCHARIDE FAMILY"/>
    <property type="match status" value="1"/>
</dbReference>
<reference evidence="2 3" key="1">
    <citation type="submission" date="2023-07" db="EMBL/GenBank/DDBJ databases">
        <title>Genomic Encyclopedia of Type Strains, Phase IV (KMG-IV): sequencing the most valuable type-strain genomes for metagenomic binning, comparative biology and taxonomic classification.</title>
        <authorList>
            <person name="Goeker M."/>
        </authorList>
    </citation>
    <scope>NUCLEOTIDE SEQUENCE [LARGE SCALE GENOMIC DNA]</scope>
    <source>
        <strain evidence="2 3">DSM 19922</strain>
    </source>
</reference>
<dbReference type="Proteomes" id="UP001244552">
    <property type="component" value="Unassembled WGS sequence"/>
</dbReference>
<name>A0ABU0MGN1_9PROT</name>
<protein>
    <recommendedName>
        <fullName evidence="4">Polysaccharide chain length determinant N-terminal domain-containing protein</fullName>
    </recommendedName>
</protein>
<evidence type="ECO:0000313" key="2">
    <source>
        <dbReference type="EMBL" id="MDQ0532598.1"/>
    </source>
</evidence>
<feature type="transmembrane region" description="Helical" evidence="1">
    <location>
        <begin position="28"/>
        <end position="49"/>
    </location>
</feature>
<evidence type="ECO:0000313" key="3">
    <source>
        <dbReference type="Proteomes" id="UP001244552"/>
    </source>
</evidence>
<feature type="transmembrane region" description="Helical" evidence="1">
    <location>
        <begin position="286"/>
        <end position="305"/>
    </location>
</feature>
<organism evidence="2 3">
    <name type="scientific">Azospirillum picis</name>
    <dbReference type="NCBI Taxonomy" id="488438"/>
    <lineage>
        <taxon>Bacteria</taxon>
        <taxon>Pseudomonadati</taxon>
        <taxon>Pseudomonadota</taxon>
        <taxon>Alphaproteobacteria</taxon>
        <taxon>Rhodospirillales</taxon>
        <taxon>Azospirillaceae</taxon>
        <taxon>Azospirillum</taxon>
    </lineage>
</organism>
<keyword evidence="1" id="KW-1133">Transmembrane helix</keyword>
<dbReference type="InterPro" id="IPR050445">
    <property type="entry name" value="Bact_polysacc_biosynth/exp"/>
</dbReference>
<dbReference type="PANTHER" id="PTHR32309">
    <property type="entry name" value="TYROSINE-PROTEIN KINASE"/>
    <property type="match status" value="1"/>
</dbReference>
<proteinExistence type="predicted"/>
<evidence type="ECO:0000256" key="1">
    <source>
        <dbReference type="SAM" id="Phobius"/>
    </source>
</evidence>
<keyword evidence="3" id="KW-1185">Reference proteome</keyword>
<keyword evidence="1" id="KW-0472">Membrane</keyword>
<gene>
    <name evidence="2" type="ORF">QO018_001442</name>
</gene>
<comment type="caution">
    <text evidence="2">The sequence shown here is derived from an EMBL/GenBank/DDBJ whole genome shotgun (WGS) entry which is preliminary data.</text>
</comment>
<sequence>MTLRLSGGEGDPAPKDIAAIIDVLRGGWAWLAAGGLIGLFLAVAVLWSVPPVYKAVMIVGPTARTGSAAMGARVPMLSGRESALTAAEPGAGDESLSDFARYLELFGAGPVAEQLARDPVLMRRLFPERWDAAADRWRPPTGVSAMARRSLLALVGRGDWVEPDGERVAHDLHRRLAVDILRSGPMRRITLSDADRSMALALLGRIASATDDHLRAEAARRSAAQIAHIKARLSAVTLAEHRQALNDLLLDQERVAMMIGVDLPFAADVIQQPSASVLPDWPDPALMLPLGLVAGVITTFFGLLARRPVA</sequence>